<sequence length="355" mass="38690">MAESNFNQAAEQRQQLDSLASCFNNPASFPDVTMTCDGKKWRCHRMVLGMRSETFRRMFSNNFMEAGQSEIPLLGCDPFALEAALEYCYTLKVRCHDLAQDGKMSLALFHVHLFEIGETRFIRGLAGLAADGFKRAIDSDDITPEQLAEAIRAAYAVSDPTRLLRDPIINRVLNNKETLLSGSMRCFNELVSGGSDFGYEMIRALRAHTGSANIPLARLQVLAGDPTGRRVAIGLVAMDNPVGGNTNSPPVLVVTVGVDAQGRINYRVRATDLTGHTVLGGASRANSISWTGLLARRLQLLGRFTCATEAEVRTFATNLDASVRSGGNTDADRLPLAERSPSRNSNGQGRRSTAY</sequence>
<dbReference type="AlphaFoldDB" id="A0A2D3VL42"/>
<feature type="compositionally biased region" description="Polar residues" evidence="1">
    <location>
        <begin position="342"/>
        <end position="355"/>
    </location>
</feature>
<dbReference type="SMART" id="SM00225">
    <property type="entry name" value="BTB"/>
    <property type="match status" value="1"/>
</dbReference>
<evidence type="ECO:0000259" key="2">
    <source>
        <dbReference type="PROSITE" id="PS50097"/>
    </source>
</evidence>
<protein>
    <recommendedName>
        <fullName evidence="2">BTB domain-containing protein</fullName>
    </recommendedName>
</protein>
<dbReference type="PANTHER" id="PTHR47843">
    <property type="entry name" value="BTB DOMAIN-CONTAINING PROTEIN-RELATED"/>
    <property type="match status" value="1"/>
</dbReference>
<dbReference type="InterPro" id="IPR011333">
    <property type="entry name" value="SKP1/BTB/POZ_sf"/>
</dbReference>
<gene>
    <name evidence="3" type="ORF">RCC_09968</name>
</gene>
<dbReference type="CDD" id="cd18186">
    <property type="entry name" value="BTB_POZ_ZBTB_KLHL-like"/>
    <property type="match status" value="1"/>
</dbReference>
<feature type="region of interest" description="Disordered" evidence="1">
    <location>
        <begin position="322"/>
        <end position="355"/>
    </location>
</feature>
<keyword evidence="4" id="KW-1185">Reference proteome</keyword>
<dbReference type="Pfam" id="PF00651">
    <property type="entry name" value="BTB"/>
    <property type="match status" value="1"/>
</dbReference>
<reference evidence="3 4" key="1">
    <citation type="submission" date="2016-03" db="EMBL/GenBank/DDBJ databases">
        <authorList>
            <person name="Ploux O."/>
        </authorList>
    </citation>
    <scope>NUCLEOTIDE SEQUENCE [LARGE SCALE GENOMIC DNA]</scope>
    <source>
        <strain evidence="3 4">URUG2</strain>
    </source>
</reference>
<organism evidence="3 4">
    <name type="scientific">Ramularia collo-cygni</name>
    <dbReference type="NCBI Taxonomy" id="112498"/>
    <lineage>
        <taxon>Eukaryota</taxon>
        <taxon>Fungi</taxon>
        <taxon>Dikarya</taxon>
        <taxon>Ascomycota</taxon>
        <taxon>Pezizomycotina</taxon>
        <taxon>Dothideomycetes</taxon>
        <taxon>Dothideomycetidae</taxon>
        <taxon>Mycosphaerellales</taxon>
        <taxon>Mycosphaerellaceae</taxon>
        <taxon>Ramularia</taxon>
    </lineage>
</organism>
<dbReference type="SUPFAM" id="SSF54695">
    <property type="entry name" value="POZ domain"/>
    <property type="match status" value="1"/>
</dbReference>
<dbReference type="OrthoDB" id="6359816at2759"/>
<evidence type="ECO:0000313" key="3">
    <source>
        <dbReference type="EMBL" id="CZT24249.1"/>
    </source>
</evidence>
<evidence type="ECO:0000256" key="1">
    <source>
        <dbReference type="SAM" id="MobiDB-lite"/>
    </source>
</evidence>
<dbReference type="PANTHER" id="PTHR47843:SF5">
    <property type="entry name" value="BTB_POZ DOMAIN PROTEIN"/>
    <property type="match status" value="1"/>
</dbReference>
<accession>A0A2D3VL42</accession>
<dbReference type="InterPro" id="IPR000210">
    <property type="entry name" value="BTB/POZ_dom"/>
</dbReference>
<dbReference type="GeneID" id="35605024"/>
<proteinExistence type="predicted"/>
<dbReference type="STRING" id="112498.A0A2D3VL42"/>
<feature type="domain" description="BTB" evidence="2">
    <location>
        <begin position="30"/>
        <end position="97"/>
    </location>
</feature>
<dbReference type="RefSeq" id="XP_023630973.1">
    <property type="nucleotide sequence ID" value="XM_023775205.1"/>
</dbReference>
<dbReference type="EMBL" id="FJUY01000020">
    <property type="protein sequence ID" value="CZT24249.1"/>
    <property type="molecule type" value="Genomic_DNA"/>
</dbReference>
<name>A0A2D3VL42_9PEZI</name>
<dbReference type="Gene3D" id="3.30.710.10">
    <property type="entry name" value="Potassium Channel Kv1.1, Chain A"/>
    <property type="match status" value="1"/>
</dbReference>
<dbReference type="PROSITE" id="PS50097">
    <property type="entry name" value="BTB"/>
    <property type="match status" value="1"/>
</dbReference>
<evidence type="ECO:0000313" key="4">
    <source>
        <dbReference type="Proteomes" id="UP000225277"/>
    </source>
</evidence>
<dbReference type="Proteomes" id="UP000225277">
    <property type="component" value="Unassembled WGS sequence"/>
</dbReference>